<dbReference type="Pfam" id="PF09836">
    <property type="entry name" value="DUF2063"/>
    <property type="match status" value="1"/>
</dbReference>
<reference evidence="3" key="1">
    <citation type="journal article" date="2017" name="Proc. Natl. Acad. Sci. U.S.A.">
        <title>Simulation of Deepwater Horizon oil plume reveals substrate specialization within a complex community of hydrocarbon degraders.</title>
        <authorList>
            <person name="Hu P."/>
            <person name="Dubinsky E.A."/>
            <person name="Probst A.J."/>
            <person name="Wang J."/>
            <person name="Sieber C.M.K."/>
            <person name="Tom L.M."/>
            <person name="Gardinali P."/>
            <person name="Banfield J.F."/>
            <person name="Atlas R.M."/>
            <person name="Andersen G.L."/>
        </authorList>
    </citation>
    <scope>NUCLEOTIDE SEQUENCE [LARGE SCALE GENOMIC DNA]</scope>
</reference>
<name>A0A1Y5EQ74_COLPS</name>
<dbReference type="EMBL" id="MAAF01000012">
    <property type="protein sequence ID" value="OUR84630.1"/>
    <property type="molecule type" value="Genomic_DNA"/>
</dbReference>
<dbReference type="AlphaFoldDB" id="A0A1Y5EQ74"/>
<evidence type="ECO:0000259" key="1">
    <source>
        <dbReference type="Pfam" id="PF09836"/>
    </source>
</evidence>
<gene>
    <name evidence="2" type="ORF">A9Q75_01990</name>
</gene>
<protein>
    <recommendedName>
        <fullName evidence="1">Putative DNA-binding domain-containing protein</fullName>
    </recommendedName>
</protein>
<accession>A0A1Y5EQ74</accession>
<comment type="caution">
    <text evidence="2">The sequence shown here is derived from an EMBL/GenBank/DDBJ whole genome shotgun (WGS) entry which is preliminary data.</text>
</comment>
<sequence length="280" mass="31803">MNNNDSKKHSLQAAFEQVAQQQQTLISAIFPSAGNEIIDEFDPRGMAIYRNNLLATAQQALAISFPTILMLIGEDLFNYASRELLISSPPKHGDWALWGNEFPTLLANLAQLSDYPFVADIAQVDQLRQQSMRAKDSVIDQASLQLLATHDIDEIYIELTTSQFGMSSNYPVIEFWLSHQQRVVSDSTEELNQRFIQQSLDKLAQGNFSQKVLIYRPYFNAEIRELSTSEYAWLTLIKQGVSIGKALDMMPNNNKLEHNFDFAQWIGIALEQNLISRLKV</sequence>
<proteinExistence type="predicted"/>
<organism evidence="2 3">
    <name type="scientific">Colwellia psychrerythraea</name>
    <name type="common">Vibrio psychroerythus</name>
    <dbReference type="NCBI Taxonomy" id="28229"/>
    <lineage>
        <taxon>Bacteria</taxon>
        <taxon>Pseudomonadati</taxon>
        <taxon>Pseudomonadota</taxon>
        <taxon>Gammaproteobacteria</taxon>
        <taxon>Alteromonadales</taxon>
        <taxon>Colwelliaceae</taxon>
        <taxon>Colwellia</taxon>
    </lineage>
</organism>
<evidence type="ECO:0000313" key="3">
    <source>
        <dbReference type="Proteomes" id="UP000243053"/>
    </source>
</evidence>
<evidence type="ECO:0000313" key="2">
    <source>
        <dbReference type="EMBL" id="OUR84630.1"/>
    </source>
</evidence>
<feature type="domain" description="Putative DNA-binding" evidence="1">
    <location>
        <begin position="20"/>
        <end position="105"/>
    </location>
</feature>
<dbReference type="Proteomes" id="UP000243053">
    <property type="component" value="Unassembled WGS sequence"/>
</dbReference>
<dbReference type="InterPro" id="IPR018640">
    <property type="entry name" value="DUF2063"/>
</dbReference>